<dbReference type="Gene3D" id="2.60.120.330">
    <property type="entry name" value="B-lactam Antibiotic, Isopenicillin N Synthase, Chain"/>
    <property type="match status" value="2"/>
</dbReference>
<evidence type="ECO:0000256" key="1">
    <source>
        <dbReference type="ARBA" id="ARBA00022723"/>
    </source>
</evidence>
<dbReference type="Proteomes" id="UP000298416">
    <property type="component" value="Unassembled WGS sequence"/>
</dbReference>
<comment type="caution">
    <text evidence="5">The sequence shown here is derived from an EMBL/GenBank/DDBJ whole genome shotgun (WGS) entry which is preliminary data.</text>
</comment>
<dbReference type="GO" id="GO:0046872">
    <property type="term" value="F:metal ion binding"/>
    <property type="evidence" value="ECO:0007669"/>
    <property type="project" value="UniProtKB-KW"/>
</dbReference>
<evidence type="ECO:0000256" key="3">
    <source>
        <dbReference type="RuleBase" id="RU003682"/>
    </source>
</evidence>
<dbReference type="SUPFAM" id="SSF51197">
    <property type="entry name" value="Clavaminate synthase-like"/>
    <property type="match status" value="1"/>
</dbReference>
<keyword evidence="1 3" id="KW-0479">Metal-binding</keyword>
<gene>
    <name evidence="5" type="ORF">SASPL_110299</name>
</gene>
<dbReference type="GO" id="GO:0009805">
    <property type="term" value="P:coumarin biosynthetic process"/>
    <property type="evidence" value="ECO:0007669"/>
    <property type="project" value="UniProtKB-ARBA"/>
</dbReference>
<proteinExistence type="inferred from homology"/>
<comment type="similarity">
    <text evidence="3">Belongs to the iron/ascorbate-dependent oxidoreductase family.</text>
</comment>
<dbReference type="PROSITE" id="PS51471">
    <property type="entry name" value="FE2OG_OXY"/>
    <property type="match status" value="1"/>
</dbReference>
<evidence type="ECO:0000313" key="6">
    <source>
        <dbReference type="Proteomes" id="UP000298416"/>
    </source>
</evidence>
<reference evidence="5" key="1">
    <citation type="submission" date="2018-01" db="EMBL/GenBank/DDBJ databases">
        <authorList>
            <person name="Mao J.F."/>
        </authorList>
    </citation>
    <scope>NUCLEOTIDE SEQUENCE</scope>
    <source>
        <strain evidence="5">Huo1</strain>
        <tissue evidence="5">Leaf</tissue>
    </source>
</reference>
<dbReference type="InterPro" id="IPR026992">
    <property type="entry name" value="DIOX_N"/>
</dbReference>
<dbReference type="AlphaFoldDB" id="A0A8X8Y5W5"/>
<sequence>MDSYEEPKIPIFEFTEASSTLGSSSWKSTSDSVRRALETYGCMVVSIEKTGPEQQHLQESLFSALDEVFSLPDETKRKYTSQLAGFGYDGRYPKIPHFEYFGIEDEGNFQRLKNFTTLMWPHGNDKFCSYGLEKHSDSSFYMIRLIKYNSPNSTESSTGLGPHKDQNFLNVLCSNEIEGLQVQNRHGEWMDFEPSPSKFIVLVGESLMAWSNGRLHSPTHRVITRGFKDRYSFGVFGFVHGLVEVPQELVDDQNPLRFKPFNSIDFLQYCKDGGPTIDHAIYSYCGI</sequence>
<dbReference type="Pfam" id="PF03171">
    <property type="entry name" value="2OG-FeII_Oxy"/>
    <property type="match status" value="1"/>
</dbReference>
<dbReference type="InterPro" id="IPR027443">
    <property type="entry name" value="IPNS-like_sf"/>
</dbReference>
<dbReference type="EMBL" id="PNBA02000004">
    <property type="protein sequence ID" value="KAG6426085.1"/>
    <property type="molecule type" value="Genomic_DNA"/>
</dbReference>
<accession>A0A8X8Y5W5</accession>
<keyword evidence="2 3" id="KW-0408">Iron</keyword>
<dbReference type="GO" id="GO:0016706">
    <property type="term" value="F:2-oxoglutarate-dependent dioxygenase activity"/>
    <property type="evidence" value="ECO:0007669"/>
    <property type="project" value="UniProtKB-ARBA"/>
</dbReference>
<evidence type="ECO:0000313" key="5">
    <source>
        <dbReference type="EMBL" id="KAG6426085.1"/>
    </source>
</evidence>
<dbReference type="PANTHER" id="PTHR47990">
    <property type="entry name" value="2-OXOGLUTARATE (2OG) AND FE(II)-DEPENDENT OXYGENASE SUPERFAMILY PROTEIN-RELATED"/>
    <property type="match status" value="1"/>
</dbReference>
<evidence type="ECO:0000259" key="4">
    <source>
        <dbReference type="PROSITE" id="PS51471"/>
    </source>
</evidence>
<feature type="domain" description="Fe2OG dioxygenase" evidence="4">
    <location>
        <begin position="139"/>
        <end position="241"/>
    </location>
</feature>
<dbReference type="InterPro" id="IPR044861">
    <property type="entry name" value="IPNS-like_FE2OG_OXY"/>
</dbReference>
<reference evidence="5" key="2">
    <citation type="submission" date="2020-08" db="EMBL/GenBank/DDBJ databases">
        <title>Plant Genome Project.</title>
        <authorList>
            <person name="Zhang R.-G."/>
        </authorList>
    </citation>
    <scope>NUCLEOTIDE SEQUENCE</scope>
    <source>
        <strain evidence="5">Huo1</strain>
        <tissue evidence="5">Leaf</tissue>
    </source>
</reference>
<dbReference type="InterPro" id="IPR005123">
    <property type="entry name" value="Oxoglu/Fe-dep_dioxygenase_dom"/>
</dbReference>
<keyword evidence="6" id="KW-1185">Reference proteome</keyword>
<protein>
    <recommendedName>
        <fullName evidence="4">Fe2OG dioxygenase domain-containing protein</fullName>
    </recommendedName>
</protein>
<organism evidence="5">
    <name type="scientific">Salvia splendens</name>
    <name type="common">Scarlet sage</name>
    <dbReference type="NCBI Taxonomy" id="180675"/>
    <lineage>
        <taxon>Eukaryota</taxon>
        <taxon>Viridiplantae</taxon>
        <taxon>Streptophyta</taxon>
        <taxon>Embryophyta</taxon>
        <taxon>Tracheophyta</taxon>
        <taxon>Spermatophyta</taxon>
        <taxon>Magnoliopsida</taxon>
        <taxon>eudicotyledons</taxon>
        <taxon>Gunneridae</taxon>
        <taxon>Pentapetalae</taxon>
        <taxon>asterids</taxon>
        <taxon>lamiids</taxon>
        <taxon>Lamiales</taxon>
        <taxon>Lamiaceae</taxon>
        <taxon>Nepetoideae</taxon>
        <taxon>Mentheae</taxon>
        <taxon>Salviinae</taxon>
        <taxon>Salvia</taxon>
        <taxon>Salvia subgen. Calosphace</taxon>
        <taxon>core Calosphace</taxon>
    </lineage>
</organism>
<evidence type="ECO:0000256" key="2">
    <source>
        <dbReference type="ARBA" id="ARBA00023004"/>
    </source>
</evidence>
<dbReference type="InterPro" id="IPR050231">
    <property type="entry name" value="Iron_ascorbate_oxido_reductase"/>
</dbReference>
<dbReference type="GO" id="GO:0002238">
    <property type="term" value="P:response to molecule of fungal origin"/>
    <property type="evidence" value="ECO:0007669"/>
    <property type="project" value="UniProtKB-ARBA"/>
</dbReference>
<name>A0A8X8Y5W5_SALSN</name>
<dbReference type="Pfam" id="PF14226">
    <property type="entry name" value="DIOX_N"/>
    <property type="match status" value="1"/>
</dbReference>
<keyword evidence="3" id="KW-0560">Oxidoreductase</keyword>